<accession>A0A8S9I1W2</accession>
<comment type="caution">
    <text evidence="2">The sequence shown here is derived from an EMBL/GenBank/DDBJ whole genome shotgun (WGS) entry which is preliminary data.</text>
</comment>
<reference evidence="2" key="1">
    <citation type="submission" date="2019-12" db="EMBL/GenBank/DDBJ databases">
        <title>Genome sequencing and annotation of Brassica cretica.</title>
        <authorList>
            <person name="Studholme D.J."/>
            <person name="Sarris P.F."/>
        </authorList>
    </citation>
    <scope>NUCLEOTIDE SEQUENCE</scope>
    <source>
        <strain evidence="2">PFS-102/07</strain>
        <tissue evidence="2">Leaf</tissue>
    </source>
</reference>
<gene>
    <name evidence="2" type="ORF">F2Q70_00017504</name>
</gene>
<feature type="region of interest" description="Disordered" evidence="1">
    <location>
        <begin position="81"/>
        <end position="101"/>
    </location>
</feature>
<protein>
    <submittedName>
        <fullName evidence="2">Uncharacterized protein</fullName>
    </submittedName>
</protein>
<proteinExistence type="predicted"/>
<feature type="region of interest" description="Disordered" evidence="1">
    <location>
        <begin position="29"/>
        <end position="48"/>
    </location>
</feature>
<dbReference type="AlphaFoldDB" id="A0A8S9I1W2"/>
<feature type="compositionally biased region" description="Basic and acidic residues" evidence="1">
    <location>
        <begin position="1"/>
        <end position="12"/>
    </location>
</feature>
<name>A0A8S9I1W2_BRACR</name>
<dbReference type="EMBL" id="QGKY02001250">
    <property type="protein sequence ID" value="KAF2563398.1"/>
    <property type="molecule type" value="Genomic_DNA"/>
</dbReference>
<feature type="region of interest" description="Disordered" evidence="1">
    <location>
        <begin position="1"/>
        <end position="20"/>
    </location>
</feature>
<evidence type="ECO:0000313" key="2">
    <source>
        <dbReference type="EMBL" id="KAF2563398.1"/>
    </source>
</evidence>
<evidence type="ECO:0000256" key="1">
    <source>
        <dbReference type="SAM" id="MobiDB-lite"/>
    </source>
</evidence>
<organism evidence="2">
    <name type="scientific">Brassica cretica</name>
    <name type="common">Mustard</name>
    <dbReference type="NCBI Taxonomy" id="69181"/>
    <lineage>
        <taxon>Eukaryota</taxon>
        <taxon>Viridiplantae</taxon>
        <taxon>Streptophyta</taxon>
        <taxon>Embryophyta</taxon>
        <taxon>Tracheophyta</taxon>
        <taxon>Spermatophyta</taxon>
        <taxon>Magnoliopsida</taxon>
        <taxon>eudicotyledons</taxon>
        <taxon>Gunneridae</taxon>
        <taxon>Pentapetalae</taxon>
        <taxon>rosids</taxon>
        <taxon>malvids</taxon>
        <taxon>Brassicales</taxon>
        <taxon>Brassicaceae</taxon>
        <taxon>Brassiceae</taxon>
        <taxon>Brassica</taxon>
    </lineage>
</organism>
<sequence length="101" mass="11244">MTIYKDLRRDKSTGNCRTTRPTKVLLPQSCPIDLEGTPNGSTERNGCYLDNSPRPIHIENGPSPEDRVRCRIKSLKTLGSRLQNKYSPPGAISIDPPVSEH</sequence>